<feature type="domain" description="TonB-dependent receptor-like beta-barrel" evidence="11">
    <location>
        <begin position="30"/>
        <end position="390"/>
    </location>
</feature>
<comment type="subcellular location">
    <subcellularLocation>
        <location evidence="1 10">Cell outer membrane</location>
        <topology evidence="1 10">Multi-pass membrane protein</topology>
    </subcellularLocation>
</comment>
<protein>
    <submittedName>
        <fullName evidence="12">TonB-dependent receptor</fullName>
    </submittedName>
</protein>
<keyword evidence="2 10" id="KW-0813">Transport</keyword>
<dbReference type="PROSITE" id="PS52016">
    <property type="entry name" value="TONB_DEPENDENT_REC_3"/>
    <property type="match status" value="1"/>
</dbReference>
<dbReference type="AlphaFoldDB" id="A0A1E3X9N4"/>
<dbReference type="Gene3D" id="2.40.170.20">
    <property type="entry name" value="TonB-dependent receptor, beta-barrel domain"/>
    <property type="match status" value="1"/>
</dbReference>
<name>A0A1E3X9N4_9BACT</name>
<dbReference type="GO" id="GO:0044718">
    <property type="term" value="P:siderophore transmembrane transport"/>
    <property type="evidence" value="ECO:0007669"/>
    <property type="project" value="TreeGrafter"/>
</dbReference>
<evidence type="ECO:0000256" key="9">
    <source>
        <dbReference type="ARBA" id="ARBA00023237"/>
    </source>
</evidence>
<comment type="caution">
    <text evidence="12">The sequence shown here is derived from an EMBL/GenBank/DDBJ whole genome shotgun (WGS) entry which is preliminary data.</text>
</comment>
<evidence type="ECO:0000259" key="11">
    <source>
        <dbReference type="Pfam" id="PF00593"/>
    </source>
</evidence>
<dbReference type="GO" id="GO:0015344">
    <property type="term" value="F:siderophore uptake transmembrane transporter activity"/>
    <property type="evidence" value="ECO:0007669"/>
    <property type="project" value="TreeGrafter"/>
</dbReference>
<keyword evidence="7 10" id="KW-0472">Membrane</keyword>
<evidence type="ECO:0000256" key="2">
    <source>
        <dbReference type="ARBA" id="ARBA00022448"/>
    </source>
</evidence>
<evidence type="ECO:0000313" key="13">
    <source>
        <dbReference type="Proteomes" id="UP000094056"/>
    </source>
</evidence>
<evidence type="ECO:0000313" key="12">
    <source>
        <dbReference type="EMBL" id="ODS32328.1"/>
    </source>
</evidence>
<sequence length="423" mass="49025">MKRRREGYIGFDDALSDDAIWKDTYIFSELAYRFSLAEKFNIIPKVYYDQYNSDSLIESRPEGFVDPVTTFSCPDGIKSISRIKYRTIGFENQVNYDVFEGNKLTFGFQYEWVHQHDIKQGANTHPLTIAPLASFTDFSKDLPFARKATRQILALYLQDEWNITKDIDLTVGVRHDQFTRFGGTTNPRFGLVWRFVEDAHLKLLFATAFRAPNFNELFFVNNPVKVGNPNLDPEKINTYEVGLGYDFTRHIRGNVNYFFNRIRDRILFDEKSPKQNQNLGGARIKGVEAEIKAGFGKDNYAYANYTFQDAEETRDRNRLPDVPVHKANFGVNVELWKYASANLHTFISGPRPREDGDTRRDLPSHALVNLNFIGKNFMDNFEIRGSVFNLFDKGYDDPAPQNTVPTDYPQQGRSFIVELRYQF</sequence>
<reference evidence="12 13" key="1">
    <citation type="submission" date="2016-07" db="EMBL/GenBank/DDBJ databases">
        <title>Draft genome of Scalindua rubra, obtained from a brine-seawater interface in the Red Sea, sheds light on salt adaptation in anammox bacteria.</title>
        <authorList>
            <person name="Speth D.R."/>
            <person name="Lagkouvardos I."/>
            <person name="Wang Y."/>
            <person name="Qian P.-Y."/>
            <person name="Dutilh B.E."/>
            <person name="Jetten M.S."/>
        </authorList>
    </citation>
    <scope>NUCLEOTIDE SEQUENCE [LARGE SCALE GENOMIC DNA]</scope>
    <source>
        <strain evidence="12">BSI-1</strain>
    </source>
</reference>
<dbReference type="SUPFAM" id="SSF56935">
    <property type="entry name" value="Porins"/>
    <property type="match status" value="1"/>
</dbReference>
<evidence type="ECO:0000256" key="6">
    <source>
        <dbReference type="ARBA" id="ARBA00023077"/>
    </source>
</evidence>
<keyword evidence="6" id="KW-0798">TonB box</keyword>
<dbReference type="EMBL" id="MAYW01000067">
    <property type="protein sequence ID" value="ODS32328.1"/>
    <property type="molecule type" value="Genomic_DNA"/>
</dbReference>
<keyword evidence="3 10" id="KW-1134">Transmembrane beta strand</keyword>
<proteinExistence type="inferred from homology"/>
<keyword evidence="9 10" id="KW-0998">Cell outer membrane</keyword>
<evidence type="ECO:0000256" key="7">
    <source>
        <dbReference type="ARBA" id="ARBA00023136"/>
    </source>
</evidence>
<dbReference type="PANTHER" id="PTHR30069:SF29">
    <property type="entry name" value="HEMOGLOBIN AND HEMOGLOBIN-HAPTOGLOBIN-BINDING PROTEIN 1-RELATED"/>
    <property type="match status" value="1"/>
</dbReference>
<gene>
    <name evidence="12" type="ORF">SCARUB_02524</name>
</gene>
<keyword evidence="5" id="KW-0732">Signal</keyword>
<dbReference type="PANTHER" id="PTHR30069">
    <property type="entry name" value="TONB-DEPENDENT OUTER MEMBRANE RECEPTOR"/>
    <property type="match status" value="1"/>
</dbReference>
<evidence type="ECO:0000256" key="10">
    <source>
        <dbReference type="PROSITE-ProRule" id="PRU01360"/>
    </source>
</evidence>
<comment type="similarity">
    <text evidence="10">Belongs to the TonB-dependent receptor family.</text>
</comment>
<dbReference type="InterPro" id="IPR039426">
    <property type="entry name" value="TonB-dep_rcpt-like"/>
</dbReference>
<evidence type="ECO:0000256" key="8">
    <source>
        <dbReference type="ARBA" id="ARBA00023170"/>
    </source>
</evidence>
<dbReference type="GO" id="GO:0009279">
    <property type="term" value="C:cell outer membrane"/>
    <property type="evidence" value="ECO:0007669"/>
    <property type="project" value="UniProtKB-SubCell"/>
</dbReference>
<dbReference type="Proteomes" id="UP000094056">
    <property type="component" value="Unassembled WGS sequence"/>
</dbReference>
<keyword evidence="8 12" id="KW-0675">Receptor</keyword>
<keyword evidence="4 10" id="KW-0812">Transmembrane</keyword>
<organism evidence="12 13">
    <name type="scientific">Candidatus Scalindua rubra</name>
    <dbReference type="NCBI Taxonomy" id="1872076"/>
    <lineage>
        <taxon>Bacteria</taxon>
        <taxon>Pseudomonadati</taxon>
        <taxon>Planctomycetota</taxon>
        <taxon>Candidatus Brocadiia</taxon>
        <taxon>Candidatus Brocadiales</taxon>
        <taxon>Candidatus Scalinduaceae</taxon>
        <taxon>Candidatus Scalindua</taxon>
    </lineage>
</organism>
<evidence type="ECO:0000256" key="1">
    <source>
        <dbReference type="ARBA" id="ARBA00004571"/>
    </source>
</evidence>
<evidence type="ECO:0000256" key="5">
    <source>
        <dbReference type="ARBA" id="ARBA00022729"/>
    </source>
</evidence>
<accession>A0A1E3X9N4</accession>
<dbReference type="InterPro" id="IPR000531">
    <property type="entry name" value="Beta-barrel_TonB"/>
</dbReference>
<evidence type="ECO:0000256" key="4">
    <source>
        <dbReference type="ARBA" id="ARBA00022692"/>
    </source>
</evidence>
<dbReference type="InterPro" id="IPR036942">
    <property type="entry name" value="Beta-barrel_TonB_sf"/>
</dbReference>
<dbReference type="Pfam" id="PF00593">
    <property type="entry name" value="TonB_dep_Rec_b-barrel"/>
    <property type="match status" value="1"/>
</dbReference>
<evidence type="ECO:0000256" key="3">
    <source>
        <dbReference type="ARBA" id="ARBA00022452"/>
    </source>
</evidence>